<evidence type="ECO:0000313" key="1">
    <source>
        <dbReference type="EMBL" id="MBM7557499.1"/>
    </source>
</evidence>
<reference evidence="1" key="1">
    <citation type="submission" date="2021-01" db="EMBL/GenBank/DDBJ databases">
        <title>Genomic Encyclopedia of Type Strains, Phase IV (KMG-IV): sequencing the most valuable type-strain genomes for metagenomic binning, comparative biology and taxonomic classification.</title>
        <authorList>
            <person name="Goeker M."/>
        </authorList>
    </citation>
    <scope>NUCLEOTIDE SEQUENCE</scope>
    <source>
        <strain evidence="1">DSM 23230</strain>
    </source>
</reference>
<gene>
    <name evidence="1" type="ORF">JOC47_002365</name>
</gene>
<evidence type="ECO:0000313" key="2">
    <source>
        <dbReference type="Proteomes" id="UP000774000"/>
    </source>
</evidence>
<dbReference type="Proteomes" id="UP000774000">
    <property type="component" value="Unassembled WGS sequence"/>
</dbReference>
<comment type="caution">
    <text evidence="1">The sequence shown here is derived from an EMBL/GenBank/DDBJ whole genome shotgun (WGS) entry which is preliminary data.</text>
</comment>
<dbReference type="AlphaFoldDB" id="A0A939BRM7"/>
<protein>
    <submittedName>
        <fullName evidence="1">Uncharacterized protein</fullName>
    </submittedName>
</protein>
<organism evidence="1 2">
    <name type="scientific">Halanaerobacter jeridensis</name>
    <dbReference type="NCBI Taxonomy" id="706427"/>
    <lineage>
        <taxon>Bacteria</taxon>
        <taxon>Bacillati</taxon>
        <taxon>Bacillota</taxon>
        <taxon>Clostridia</taxon>
        <taxon>Halanaerobiales</taxon>
        <taxon>Halobacteroidaceae</taxon>
        <taxon>Halanaerobacter</taxon>
    </lineage>
</organism>
<dbReference type="EMBL" id="JAFBDQ010000013">
    <property type="protein sequence ID" value="MBM7557499.1"/>
    <property type="molecule type" value="Genomic_DNA"/>
</dbReference>
<accession>A0A939BRM7</accession>
<dbReference type="RefSeq" id="WP_204702247.1">
    <property type="nucleotide sequence ID" value="NZ_JAFBDQ010000013.1"/>
</dbReference>
<proteinExistence type="predicted"/>
<keyword evidence="2" id="KW-1185">Reference proteome</keyword>
<name>A0A939BRM7_9FIRM</name>
<sequence>MTKLLFSVRITEKYFSTAQIECLERELDSFNSKSEFMRKIIKFYLKHNNCDVELEKNNVSTAELKKLLEENNFLLQQISSGRTKKIESNQVATAAYQGEKQTNKTNQALSLLEQF</sequence>